<dbReference type="InterPro" id="IPR050356">
    <property type="entry name" value="SulA_CellDiv_inhibitor"/>
</dbReference>
<dbReference type="AlphaFoldDB" id="A0A9W6FB09"/>
<dbReference type="CDD" id="cd03468">
    <property type="entry name" value="PolY_like"/>
    <property type="match status" value="1"/>
</dbReference>
<protein>
    <recommendedName>
        <fullName evidence="2">UmuC domain-containing protein</fullName>
    </recommendedName>
</protein>
<keyword evidence="4" id="KW-1185">Reference proteome</keyword>
<keyword evidence="1" id="KW-0227">DNA damage</keyword>
<organism evidence="3 4">
    <name type="scientific">Pleodorina starrii</name>
    <dbReference type="NCBI Taxonomy" id="330485"/>
    <lineage>
        <taxon>Eukaryota</taxon>
        <taxon>Viridiplantae</taxon>
        <taxon>Chlorophyta</taxon>
        <taxon>core chlorophytes</taxon>
        <taxon>Chlorophyceae</taxon>
        <taxon>CS clade</taxon>
        <taxon>Chlamydomonadales</taxon>
        <taxon>Volvocaceae</taxon>
        <taxon>Pleodorina</taxon>
    </lineage>
</organism>
<dbReference type="Proteomes" id="UP001165080">
    <property type="component" value="Unassembled WGS sequence"/>
</dbReference>
<dbReference type="PANTHER" id="PTHR35369">
    <property type="entry name" value="BLR3025 PROTEIN-RELATED"/>
    <property type="match status" value="1"/>
</dbReference>
<gene>
    <name evidence="3" type="primary">PLESTB004148</name>
    <name evidence="3" type="ORF">PLESTB_001969400</name>
</gene>
<dbReference type="GO" id="GO:0006281">
    <property type="term" value="P:DNA repair"/>
    <property type="evidence" value="ECO:0007669"/>
    <property type="project" value="InterPro"/>
</dbReference>
<evidence type="ECO:0000313" key="3">
    <source>
        <dbReference type="EMBL" id="GLC62997.1"/>
    </source>
</evidence>
<dbReference type="InterPro" id="IPR043502">
    <property type="entry name" value="DNA/RNA_pol_sf"/>
</dbReference>
<dbReference type="Gene3D" id="3.40.50.300">
    <property type="entry name" value="P-loop containing nucleotide triphosphate hydrolases"/>
    <property type="match status" value="1"/>
</dbReference>
<dbReference type="InterPro" id="IPR001126">
    <property type="entry name" value="UmuC"/>
</dbReference>
<accession>A0A9W6FB09</accession>
<evidence type="ECO:0000259" key="2">
    <source>
        <dbReference type="Pfam" id="PF00817"/>
    </source>
</evidence>
<dbReference type="PANTHER" id="PTHR35369:SF2">
    <property type="entry name" value="BLR3025 PROTEIN"/>
    <property type="match status" value="1"/>
</dbReference>
<comment type="caution">
    <text evidence="3">The sequence shown here is derived from an EMBL/GenBank/DDBJ whole genome shotgun (WGS) entry which is preliminary data.</text>
</comment>
<dbReference type="EMBL" id="BRXU01000080">
    <property type="protein sequence ID" value="GLC62997.1"/>
    <property type="molecule type" value="Genomic_DNA"/>
</dbReference>
<evidence type="ECO:0000256" key="1">
    <source>
        <dbReference type="ARBA" id="ARBA00022763"/>
    </source>
</evidence>
<proteinExistence type="predicted"/>
<dbReference type="SUPFAM" id="SSF52540">
    <property type="entry name" value="P-loop containing nucleoside triphosphate hydrolases"/>
    <property type="match status" value="1"/>
</dbReference>
<name>A0A9W6FB09_9CHLO</name>
<dbReference type="InterPro" id="IPR027417">
    <property type="entry name" value="P-loop_NTPase"/>
</dbReference>
<feature type="domain" description="UmuC" evidence="2">
    <location>
        <begin position="157"/>
        <end position="270"/>
    </location>
</feature>
<evidence type="ECO:0000313" key="4">
    <source>
        <dbReference type="Proteomes" id="UP001165080"/>
    </source>
</evidence>
<dbReference type="Pfam" id="PF00817">
    <property type="entry name" value="IMS"/>
    <property type="match status" value="1"/>
</dbReference>
<dbReference type="SUPFAM" id="SSF56672">
    <property type="entry name" value="DNA/RNA polymerases"/>
    <property type="match status" value="1"/>
</dbReference>
<sequence>MRWTDAFPKEADLFAPALEQVGLSSDRVIYVEAGDDTAVLASMEEGLRHGGLGAVVADVAKLSMTVSRRLHLAAKASGTIGIALRRWRRQADASDFGQPTAAMTRWRVSVLPSSPLPVPGIGRPRWLIELIRARAGESFDLELEGCDDTGHLGRVGNRRVITAACELAIGQGLRIGMPVSKAQAIIPDLRVEAADPMGDHQSLERLGLWLLQRIAPVVAVDPPDGVVIDVTGADHLHGGEEALLETLLGRLTLSGLTAHLAIADTWGAAHALARHHRETAACIALPGSVASVLGPLPLAALRLPPATVAGLLDLGFATIKDLIDTPRAPLTSRFGPELCRRLDQALGVVKEPIDPLRPEGLIEVRRNFSEPIGAPETIARYIAKLVTDLCTALEARGEGARRLDLLCWRVDDRIETVRVGLAVAQRDHKRLTRLLCDKICTIDPGFGIEIMTLTATLAEPLAPRQASTLLERTPPDISDLVDMLSNRVGHRAVYRMAPVASDVPERSVTRIGALSPDHGIGWPGHWPRPSRLLPRPEPIDTMALLPDHPPNWISWRGIRHRVRRADGPERIFGEWWKRDAEARSVRDYFRIEDEAGQRFWIYRAGDGEDATTGSHCWFIHGVFG</sequence>
<reference evidence="3 4" key="1">
    <citation type="journal article" date="2023" name="Commun. Biol.">
        <title>Reorganization of the ancestral sex-determining regions during the evolution of trioecy in Pleodorina starrii.</title>
        <authorList>
            <person name="Takahashi K."/>
            <person name="Suzuki S."/>
            <person name="Kawai-Toyooka H."/>
            <person name="Yamamoto K."/>
            <person name="Hamaji T."/>
            <person name="Ootsuki R."/>
            <person name="Yamaguchi H."/>
            <person name="Kawachi M."/>
            <person name="Higashiyama T."/>
            <person name="Nozaki H."/>
        </authorList>
    </citation>
    <scope>NUCLEOTIDE SEQUENCE [LARGE SCALE GENOMIC DNA]</scope>
    <source>
        <strain evidence="3 4">NIES-4479</strain>
    </source>
</reference>